<dbReference type="Proteomes" id="UP001163823">
    <property type="component" value="Chromosome 2"/>
</dbReference>
<dbReference type="AlphaFoldDB" id="A0AAD7QF58"/>
<comment type="caution">
    <text evidence="2">The sequence shown here is derived from an EMBL/GenBank/DDBJ whole genome shotgun (WGS) entry which is preliminary data.</text>
</comment>
<organism evidence="2 3">
    <name type="scientific">Quillaja saponaria</name>
    <name type="common">Soap bark tree</name>
    <dbReference type="NCBI Taxonomy" id="32244"/>
    <lineage>
        <taxon>Eukaryota</taxon>
        <taxon>Viridiplantae</taxon>
        <taxon>Streptophyta</taxon>
        <taxon>Embryophyta</taxon>
        <taxon>Tracheophyta</taxon>
        <taxon>Spermatophyta</taxon>
        <taxon>Magnoliopsida</taxon>
        <taxon>eudicotyledons</taxon>
        <taxon>Gunneridae</taxon>
        <taxon>Pentapetalae</taxon>
        <taxon>rosids</taxon>
        <taxon>fabids</taxon>
        <taxon>Fabales</taxon>
        <taxon>Quillajaceae</taxon>
        <taxon>Quillaja</taxon>
    </lineage>
</organism>
<name>A0AAD7QF58_QUISA</name>
<sequence length="158" mass="17057">MVLGFEALNLRKLADKVAASTGFLVVVPDLLYGDYYDLDKPQFDLKSWLKAHREDKGYKDTKPLIAALKSKGISAIGVAGTVVAKLANSNDIQAAVVLHPGPTTNGDINNVKVPIAILAAEIDEFCPAEQVKQFAEMLALKSDQFDSFVKIYPGVVHG</sequence>
<gene>
    <name evidence="2" type="ORF">O6P43_003447</name>
</gene>
<dbReference type="InterPro" id="IPR002925">
    <property type="entry name" value="Dienelactn_hydro"/>
</dbReference>
<dbReference type="EMBL" id="JARAOO010000002">
    <property type="protein sequence ID" value="KAJ7980135.1"/>
    <property type="molecule type" value="Genomic_DNA"/>
</dbReference>
<evidence type="ECO:0000313" key="2">
    <source>
        <dbReference type="EMBL" id="KAJ7980135.1"/>
    </source>
</evidence>
<dbReference type="Gene3D" id="3.40.50.1820">
    <property type="entry name" value="alpha/beta hydrolase"/>
    <property type="match status" value="1"/>
</dbReference>
<dbReference type="Pfam" id="PF01738">
    <property type="entry name" value="DLH"/>
    <property type="match status" value="1"/>
</dbReference>
<dbReference type="PANTHER" id="PTHR17630">
    <property type="entry name" value="DIENELACTONE HYDROLASE"/>
    <property type="match status" value="1"/>
</dbReference>
<keyword evidence="3" id="KW-1185">Reference proteome</keyword>
<dbReference type="SUPFAM" id="SSF53474">
    <property type="entry name" value="alpha/beta-Hydrolases"/>
    <property type="match status" value="1"/>
</dbReference>
<evidence type="ECO:0000313" key="3">
    <source>
        <dbReference type="Proteomes" id="UP001163823"/>
    </source>
</evidence>
<protein>
    <submittedName>
        <fullName evidence="2">Endo-1,31,4-beta-D-glucanase-like</fullName>
    </submittedName>
</protein>
<accession>A0AAD7QF58</accession>
<dbReference type="KEGG" id="qsa:O6P43_003447"/>
<dbReference type="PANTHER" id="PTHR17630:SF52">
    <property type="entry name" value="ENDO-1,3-1,4-BETA-D-GLUCANASE-LIKE PROTEIN"/>
    <property type="match status" value="1"/>
</dbReference>
<proteinExistence type="predicted"/>
<reference evidence="2" key="1">
    <citation type="journal article" date="2023" name="Science">
        <title>Elucidation of the pathway for biosynthesis of saponin adjuvants from the soapbark tree.</title>
        <authorList>
            <person name="Reed J."/>
            <person name="Orme A."/>
            <person name="El-Demerdash A."/>
            <person name="Owen C."/>
            <person name="Martin L.B.B."/>
            <person name="Misra R.C."/>
            <person name="Kikuchi S."/>
            <person name="Rejzek M."/>
            <person name="Martin A.C."/>
            <person name="Harkess A."/>
            <person name="Leebens-Mack J."/>
            <person name="Louveau T."/>
            <person name="Stephenson M.J."/>
            <person name="Osbourn A."/>
        </authorList>
    </citation>
    <scope>NUCLEOTIDE SEQUENCE</scope>
    <source>
        <strain evidence="2">S10</strain>
    </source>
</reference>
<dbReference type="InterPro" id="IPR029058">
    <property type="entry name" value="AB_hydrolase_fold"/>
</dbReference>
<feature type="domain" description="Dienelactone hydrolase" evidence="1">
    <location>
        <begin position="4"/>
        <end position="158"/>
    </location>
</feature>
<dbReference type="GO" id="GO:0016787">
    <property type="term" value="F:hydrolase activity"/>
    <property type="evidence" value="ECO:0007669"/>
    <property type="project" value="InterPro"/>
</dbReference>
<evidence type="ECO:0000259" key="1">
    <source>
        <dbReference type="Pfam" id="PF01738"/>
    </source>
</evidence>